<name>A0A7R9MPT2_9ACAR</name>
<evidence type="ECO:0000313" key="2">
    <source>
        <dbReference type="EMBL" id="CAD7664267.1"/>
    </source>
</evidence>
<evidence type="ECO:0000256" key="1">
    <source>
        <dbReference type="SAM" id="MobiDB-lite"/>
    </source>
</evidence>
<proteinExistence type="predicted"/>
<keyword evidence="3" id="KW-1185">Reference proteome</keyword>
<feature type="non-terminal residue" evidence="2">
    <location>
        <position position="1"/>
    </location>
</feature>
<dbReference type="SUPFAM" id="SSF109732">
    <property type="entry name" value="HBS1-like domain"/>
    <property type="match status" value="1"/>
</dbReference>
<organism evidence="2">
    <name type="scientific">Oppiella nova</name>
    <dbReference type="NCBI Taxonomy" id="334625"/>
    <lineage>
        <taxon>Eukaryota</taxon>
        <taxon>Metazoa</taxon>
        <taxon>Ecdysozoa</taxon>
        <taxon>Arthropoda</taxon>
        <taxon>Chelicerata</taxon>
        <taxon>Arachnida</taxon>
        <taxon>Acari</taxon>
        <taxon>Acariformes</taxon>
        <taxon>Sarcoptiformes</taxon>
        <taxon>Oribatida</taxon>
        <taxon>Brachypylina</taxon>
        <taxon>Oppioidea</taxon>
        <taxon>Oppiidae</taxon>
        <taxon>Oppiella</taxon>
    </lineage>
</organism>
<evidence type="ECO:0000313" key="3">
    <source>
        <dbReference type="Proteomes" id="UP000728032"/>
    </source>
</evidence>
<dbReference type="Proteomes" id="UP000728032">
    <property type="component" value="Unassembled WGS sequence"/>
</dbReference>
<dbReference type="InterPro" id="IPR037189">
    <property type="entry name" value="HBS1-like_N_sf"/>
</dbReference>
<dbReference type="EMBL" id="CAJPVJ010037221">
    <property type="protein sequence ID" value="CAG2181404.1"/>
    <property type="molecule type" value="Genomic_DNA"/>
</dbReference>
<dbReference type="OrthoDB" id="342024at2759"/>
<dbReference type="EMBL" id="OC952046">
    <property type="protein sequence ID" value="CAD7664267.1"/>
    <property type="molecule type" value="Genomic_DNA"/>
</dbReference>
<dbReference type="Gene3D" id="1.10.8.10">
    <property type="entry name" value="DNA helicase RuvA subunit, C-terminal domain"/>
    <property type="match status" value="1"/>
</dbReference>
<feature type="compositionally biased region" description="Polar residues" evidence="1">
    <location>
        <begin position="44"/>
        <end position="60"/>
    </location>
</feature>
<sequence>MSRHRGVKNMNYSEEYDEYYNTYGQSLEEDICISPNTERQFMYNRSQPSHDSSDLMNTSVTEEDDDAEQDLDYYRNLSDMDQIERVKLISCVEEMENVVGETIPESLLIRAA</sequence>
<protein>
    <submittedName>
        <fullName evidence="2">Uncharacterized protein</fullName>
    </submittedName>
</protein>
<gene>
    <name evidence="2" type="ORF">ONB1V03_LOCUS20825</name>
</gene>
<feature type="region of interest" description="Disordered" evidence="1">
    <location>
        <begin position="44"/>
        <end position="66"/>
    </location>
</feature>
<dbReference type="AlphaFoldDB" id="A0A7R9MPT2"/>
<accession>A0A7R9MPT2</accession>
<reference evidence="2" key="1">
    <citation type="submission" date="2020-11" db="EMBL/GenBank/DDBJ databases">
        <authorList>
            <person name="Tran Van P."/>
        </authorList>
    </citation>
    <scope>NUCLEOTIDE SEQUENCE</scope>
</reference>